<evidence type="ECO:0000313" key="2">
    <source>
        <dbReference type="EMBL" id="RCG21202.1"/>
    </source>
</evidence>
<comment type="caution">
    <text evidence="2">The sequence shown here is derived from an EMBL/GenBank/DDBJ whole genome shotgun (WGS) entry which is preliminary data.</text>
</comment>
<dbReference type="InterPro" id="IPR049801">
    <property type="entry name" value="T7SS_assoc-like"/>
</dbReference>
<proteinExistence type="predicted"/>
<dbReference type="Proteomes" id="UP000252914">
    <property type="component" value="Unassembled WGS sequence"/>
</dbReference>
<feature type="compositionally biased region" description="Acidic residues" evidence="1">
    <location>
        <begin position="154"/>
        <end position="170"/>
    </location>
</feature>
<dbReference type="NCBIfam" id="NF033533">
    <property type="entry name" value="lone7_assoc_B"/>
    <property type="match status" value="1"/>
</dbReference>
<reference evidence="2 3" key="1">
    <citation type="submission" date="2018-06" db="EMBL/GenBank/DDBJ databases">
        <title>Streptomyces reniochalinae sp. nov. and Streptomyces diacarnus sp. nov. from marine sponges.</title>
        <authorList>
            <person name="Li L."/>
        </authorList>
    </citation>
    <scope>NUCLEOTIDE SEQUENCE [LARGE SCALE GENOMIC DNA]</scope>
    <source>
        <strain evidence="2 3">LHW51701</strain>
    </source>
</reference>
<dbReference type="RefSeq" id="WP_114022836.1">
    <property type="nucleotide sequence ID" value="NZ_QOIN01000046.1"/>
</dbReference>
<keyword evidence="3" id="KW-1185">Reference proteome</keyword>
<organism evidence="2 3">
    <name type="scientific">Streptomyces diacarni</name>
    <dbReference type="NCBI Taxonomy" id="2800381"/>
    <lineage>
        <taxon>Bacteria</taxon>
        <taxon>Bacillati</taxon>
        <taxon>Actinomycetota</taxon>
        <taxon>Actinomycetes</taxon>
        <taxon>Kitasatosporales</taxon>
        <taxon>Streptomycetaceae</taxon>
        <taxon>Streptomyces</taxon>
    </lineage>
</organism>
<evidence type="ECO:0000256" key="1">
    <source>
        <dbReference type="SAM" id="MobiDB-lite"/>
    </source>
</evidence>
<dbReference type="AlphaFoldDB" id="A0A367EU49"/>
<evidence type="ECO:0000313" key="3">
    <source>
        <dbReference type="Proteomes" id="UP000252914"/>
    </source>
</evidence>
<dbReference type="EMBL" id="QOIN01000046">
    <property type="protein sequence ID" value="RCG21202.1"/>
    <property type="molecule type" value="Genomic_DNA"/>
</dbReference>
<protein>
    <submittedName>
        <fullName evidence="2">Type VII secretion system-associated protein</fullName>
    </submittedName>
</protein>
<accession>A0A367EU49</accession>
<sequence>MAEGNQPPTQLNKEWLQNFKDHDIAAFRDALKVVSGDSTGDPVIPGMLSLKGDNGAIDGLPYGTPVPLAIGNLAKDEDSNGDRVNSAVVEMVNALEGILTSHKELFKDIDSALEETIETLLKTQGESLDSIEGQKLFEIFEDEDVETDLTTTPSEDDSGGGGDDEDDEDE</sequence>
<name>A0A367EU49_9ACTN</name>
<feature type="region of interest" description="Disordered" evidence="1">
    <location>
        <begin position="140"/>
        <end position="170"/>
    </location>
</feature>
<gene>
    <name evidence="2" type="ORF">DTL70_17150</name>
</gene>